<dbReference type="RefSeq" id="WP_328984483.1">
    <property type="nucleotide sequence ID" value="NZ_CP121472.1"/>
</dbReference>
<dbReference type="PROSITE" id="PS51832">
    <property type="entry name" value="HD_GYP"/>
    <property type="match status" value="1"/>
</dbReference>
<keyword evidence="2" id="KW-0378">Hydrolase</keyword>
<dbReference type="InterPro" id="IPR003607">
    <property type="entry name" value="HD/PDEase_dom"/>
</dbReference>
<dbReference type="InterPro" id="IPR037522">
    <property type="entry name" value="HD_GYP_dom"/>
</dbReference>
<organism evidence="2 3">
    <name type="scientific">Thiorhodovibrio winogradskyi</name>
    <dbReference type="NCBI Taxonomy" id="77007"/>
    <lineage>
        <taxon>Bacteria</taxon>
        <taxon>Pseudomonadati</taxon>
        <taxon>Pseudomonadota</taxon>
        <taxon>Gammaproteobacteria</taxon>
        <taxon>Chromatiales</taxon>
        <taxon>Chromatiaceae</taxon>
        <taxon>Thiorhodovibrio</taxon>
    </lineage>
</organism>
<dbReference type="Pfam" id="PF11871">
    <property type="entry name" value="DUF3391"/>
    <property type="match status" value="1"/>
</dbReference>
<dbReference type="PANTHER" id="PTHR43155:SF2">
    <property type="entry name" value="CYCLIC DI-GMP PHOSPHODIESTERASE PA4108"/>
    <property type="match status" value="1"/>
</dbReference>
<dbReference type="Proteomes" id="UP001432180">
    <property type="component" value="Chromosome"/>
</dbReference>
<evidence type="ECO:0000313" key="2">
    <source>
        <dbReference type="EMBL" id="WPL18739.1"/>
    </source>
</evidence>
<dbReference type="EMBL" id="CP121472">
    <property type="protein sequence ID" value="WPL18739.1"/>
    <property type="molecule type" value="Genomic_DNA"/>
</dbReference>
<dbReference type="PANTHER" id="PTHR43155">
    <property type="entry name" value="CYCLIC DI-GMP PHOSPHODIESTERASE PA4108-RELATED"/>
    <property type="match status" value="1"/>
</dbReference>
<dbReference type="CDD" id="cd00077">
    <property type="entry name" value="HDc"/>
    <property type="match status" value="1"/>
</dbReference>
<reference evidence="2 3" key="1">
    <citation type="journal article" date="2023" name="Microorganisms">
        <title>Thiorhodovibrio frisius and Trv. litoralis spp. nov., Two Novel Members from a Clade of Fastidious Purple Sulfur Bacteria That Exhibit Unique Red-Shifted Light-Harvesting Capabilities.</title>
        <authorList>
            <person name="Methner A."/>
            <person name="Kuzyk S.B."/>
            <person name="Petersen J."/>
            <person name="Bauer S."/>
            <person name="Brinkmann H."/>
            <person name="Sichau K."/>
            <person name="Wanner G."/>
            <person name="Wolf J."/>
            <person name="Neumann-Schaal M."/>
            <person name="Henke P."/>
            <person name="Tank M."/>
            <person name="Sproer C."/>
            <person name="Bunk B."/>
            <person name="Overmann J."/>
        </authorList>
    </citation>
    <scope>NUCLEOTIDE SEQUENCE [LARGE SCALE GENOMIC DNA]</scope>
    <source>
        <strain evidence="2 3">DSM 6702</strain>
    </source>
</reference>
<keyword evidence="3" id="KW-1185">Reference proteome</keyword>
<dbReference type="SMART" id="SM00471">
    <property type="entry name" value="HDc"/>
    <property type="match status" value="1"/>
</dbReference>
<sequence>MIKKILTEQLRPGMYIHDLNCGWLDHAFLSSRFAVKNHAVIAKIRKTGVRELYIDTEKGSDVADARTQQEVEQELDDEIGAIVENQADELTEVPLHEERARAEWVLRQAVSVINGLMSDLRLGQQLDLEQTAPMLTEMTDSIFRNQHALLGLQRIRRRDRYTFEHSVNVAVLMIAFGRSLGLERDVLHEIGTGALLHDIGKTLVPSDILNKPERLTEHELKIMQEHVEHTERLLNAAPGISPASLQVAAEHHERMDGSGYPNRKAGEAISQFGRMAAIVDIYDAITSDRVYHQGMEPSLALRKLLEWSHYHVDSELVQHFIRCVGIYPVGTLVRLASQRIGMVMESNSNHLLQPVVRVFLDAKRRRYLDVHDLDLSDPAAAGNERILKAEHTSDWPANLHGIAKLAIQ</sequence>
<dbReference type="Gene3D" id="1.10.3210.10">
    <property type="entry name" value="Hypothetical protein af1432"/>
    <property type="match status" value="1"/>
</dbReference>
<dbReference type="Pfam" id="PF13487">
    <property type="entry name" value="HD_5"/>
    <property type="match status" value="1"/>
</dbReference>
<evidence type="ECO:0000259" key="1">
    <source>
        <dbReference type="PROSITE" id="PS51832"/>
    </source>
</evidence>
<accession>A0ABZ0SDS7</accession>
<dbReference type="EC" id="3.1.4.52" evidence="2"/>
<evidence type="ECO:0000313" key="3">
    <source>
        <dbReference type="Proteomes" id="UP001432180"/>
    </source>
</evidence>
<protein>
    <submittedName>
        <fullName evidence="2">Cyclic di-GMP phosphodiesterase response regulator RpfG</fullName>
        <ecNumber evidence="2">3.1.4.52</ecNumber>
    </submittedName>
</protein>
<dbReference type="InterPro" id="IPR021812">
    <property type="entry name" value="DUF3391"/>
</dbReference>
<dbReference type="GO" id="GO:0071111">
    <property type="term" value="F:cyclic-guanylate-specific phosphodiesterase activity"/>
    <property type="evidence" value="ECO:0007669"/>
    <property type="project" value="UniProtKB-EC"/>
</dbReference>
<dbReference type="SUPFAM" id="SSF109604">
    <property type="entry name" value="HD-domain/PDEase-like"/>
    <property type="match status" value="1"/>
</dbReference>
<feature type="domain" description="HD-GYP" evidence="1">
    <location>
        <begin position="140"/>
        <end position="336"/>
    </location>
</feature>
<proteinExistence type="predicted"/>
<name>A0ABZ0SDS7_9GAMM</name>
<gene>
    <name evidence="2" type="primary">rpfG_8</name>
    <name evidence="2" type="ORF">Thiowin_03829</name>
</gene>